<sequence length="310" mass="34635">MHRILSLSAAAVLSGFLGGCGDATIVAGDEASVRSSYENVVSSLHKNKTQQQGFPLALLRAVTPIEYAPPRDDFDPDVELKLSTDRGVLPAEGSAEYVSAVQRNAHRVDGMSPPSIVDVYVSQDGALLSRQEQWARNWQARTRIRSKNEVEEASRRRVLLGRFKAIKPAYWWEGGRPYLKFFMHNPLDVALDRVAIDFDLFDPTGNQMLGSSRVEGVLRTSLQPGVEGTVLIDLSRYEALARPQFRNLGETLQVQLAFRNAWSQDRSLIDRESVDDDVARKRNQAVINLLARIQVAKANLSKFRVAFAER</sequence>
<dbReference type="Proteomes" id="UP001596060">
    <property type="component" value="Unassembled WGS sequence"/>
</dbReference>
<comment type="caution">
    <text evidence="1">The sequence shown here is derived from an EMBL/GenBank/DDBJ whole genome shotgun (WGS) entry which is preliminary data.</text>
</comment>
<reference evidence="2" key="1">
    <citation type="journal article" date="2019" name="Int. J. Syst. Evol. Microbiol.">
        <title>The Global Catalogue of Microorganisms (GCM) 10K type strain sequencing project: providing services to taxonomists for standard genome sequencing and annotation.</title>
        <authorList>
            <consortium name="The Broad Institute Genomics Platform"/>
            <consortium name="The Broad Institute Genome Sequencing Center for Infectious Disease"/>
            <person name="Wu L."/>
            <person name="Ma J."/>
        </authorList>
    </citation>
    <scope>NUCLEOTIDE SEQUENCE [LARGE SCALE GENOMIC DNA]</scope>
    <source>
        <strain evidence="2">CCUG 43117</strain>
    </source>
</reference>
<dbReference type="RefSeq" id="WP_068203647.1">
    <property type="nucleotide sequence ID" value="NZ_JBHSLU010000037.1"/>
</dbReference>
<name>A0ABW0P1F7_9HYPH</name>
<organism evidence="1 2">
    <name type="scientific">Bosea massiliensis</name>
    <dbReference type="NCBI Taxonomy" id="151419"/>
    <lineage>
        <taxon>Bacteria</taxon>
        <taxon>Pseudomonadati</taxon>
        <taxon>Pseudomonadota</taxon>
        <taxon>Alphaproteobacteria</taxon>
        <taxon>Hyphomicrobiales</taxon>
        <taxon>Boseaceae</taxon>
        <taxon>Bosea</taxon>
    </lineage>
</organism>
<protein>
    <recommendedName>
        <fullName evidence="3">Lipoprotein</fullName>
    </recommendedName>
</protein>
<proteinExistence type="predicted"/>
<gene>
    <name evidence="1" type="ORF">ACFPN9_13230</name>
</gene>
<accession>A0ABW0P1F7</accession>
<evidence type="ECO:0008006" key="3">
    <source>
        <dbReference type="Google" id="ProtNLM"/>
    </source>
</evidence>
<evidence type="ECO:0000313" key="1">
    <source>
        <dbReference type="EMBL" id="MFC5506220.1"/>
    </source>
</evidence>
<keyword evidence="2" id="KW-1185">Reference proteome</keyword>
<evidence type="ECO:0000313" key="2">
    <source>
        <dbReference type="Proteomes" id="UP001596060"/>
    </source>
</evidence>
<dbReference type="PROSITE" id="PS51257">
    <property type="entry name" value="PROKAR_LIPOPROTEIN"/>
    <property type="match status" value="1"/>
</dbReference>
<dbReference type="EMBL" id="JBHSLU010000037">
    <property type="protein sequence ID" value="MFC5506220.1"/>
    <property type="molecule type" value="Genomic_DNA"/>
</dbReference>